<keyword evidence="3" id="KW-1185">Reference proteome</keyword>
<keyword evidence="1" id="KW-0472">Membrane</keyword>
<dbReference type="EMBL" id="JADFTS010000003">
    <property type="protein sequence ID" value="KAF9616181.1"/>
    <property type="molecule type" value="Genomic_DNA"/>
</dbReference>
<sequence>MDPKTQNQCQLIGMLKGLVQLLLLLLLLVALLLVLLLGAVRIFFKAPVYVGTGSVVIIIAFVIVYMCNRTDEQDEATSGNEPAINPATVEALIDKIHLNKYQSISAMRRRISDFQGSQNFCGEQGFQAALEGDINPNIDKLQGACFQLESERLARYDRDSYNTTNIHAAKRKAFLTDQPGREQAKQRHDKSYKVIHVQSEPVINCGNSVQKMIVTNAGKIRMLDLKDDETERCPIFCGIIVTSYYQIHKFSYQKSKTKMIQKFKCDMGNNDRGEQELKLYNALQN</sequence>
<dbReference type="AlphaFoldDB" id="A0A835MA11"/>
<feature type="transmembrane region" description="Helical" evidence="1">
    <location>
        <begin position="48"/>
        <end position="67"/>
    </location>
</feature>
<organism evidence="2 3">
    <name type="scientific">Coptis chinensis</name>
    <dbReference type="NCBI Taxonomy" id="261450"/>
    <lineage>
        <taxon>Eukaryota</taxon>
        <taxon>Viridiplantae</taxon>
        <taxon>Streptophyta</taxon>
        <taxon>Embryophyta</taxon>
        <taxon>Tracheophyta</taxon>
        <taxon>Spermatophyta</taxon>
        <taxon>Magnoliopsida</taxon>
        <taxon>Ranunculales</taxon>
        <taxon>Ranunculaceae</taxon>
        <taxon>Coptidoideae</taxon>
        <taxon>Coptis</taxon>
    </lineage>
</organism>
<gene>
    <name evidence="2" type="ORF">IFM89_028957</name>
</gene>
<keyword evidence="1" id="KW-1133">Transmembrane helix</keyword>
<evidence type="ECO:0000313" key="2">
    <source>
        <dbReference type="EMBL" id="KAF9616181.1"/>
    </source>
</evidence>
<reference evidence="2 3" key="1">
    <citation type="submission" date="2020-10" db="EMBL/GenBank/DDBJ databases">
        <title>The Coptis chinensis genome and diversification of protoberbering-type alkaloids.</title>
        <authorList>
            <person name="Wang B."/>
            <person name="Shu S."/>
            <person name="Song C."/>
            <person name="Liu Y."/>
        </authorList>
    </citation>
    <scope>NUCLEOTIDE SEQUENCE [LARGE SCALE GENOMIC DNA]</scope>
    <source>
        <strain evidence="2">HL-2020</strain>
        <tissue evidence="2">Leaf</tissue>
    </source>
</reference>
<evidence type="ECO:0000313" key="3">
    <source>
        <dbReference type="Proteomes" id="UP000631114"/>
    </source>
</evidence>
<comment type="caution">
    <text evidence="2">The sequence shown here is derived from an EMBL/GenBank/DDBJ whole genome shotgun (WGS) entry which is preliminary data.</text>
</comment>
<dbReference type="Proteomes" id="UP000631114">
    <property type="component" value="Unassembled WGS sequence"/>
</dbReference>
<accession>A0A835MA11</accession>
<proteinExistence type="predicted"/>
<name>A0A835MA11_9MAGN</name>
<feature type="transmembrane region" description="Helical" evidence="1">
    <location>
        <begin position="21"/>
        <end position="42"/>
    </location>
</feature>
<protein>
    <submittedName>
        <fullName evidence="2">Uncharacterized protein</fullName>
    </submittedName>
</protein>
<keyword evidence="1" id="KW-0812">Transmembrane</keyword>
<evidence type="ECO:0000256" key="1">
    <source>
        <dbReference type="SAM" id="Phobius"/>
    </source>
</evidence>